<keyword evidence="4" id="KW-0805">Transcription regulation</keyword>
<dbReference type="InterPro" id="IPR011006">
    <property type="entry name" value="CheY-like_superfamily"/>
</dbReference>
<dbReference type="Pfam" id="PF00512">
    <property type="entry name" value="HisKA"/>
    <property type="match status" value="1"/>
</dbReference>
<keyword evidence="7" id="KW-1133">Transmembrane helix</keyword>
<dbReference type="InterPro" id="IPR015943">
    <property type="entry name" value="WD40/YVTN_repeat-like_dom_sf"/>
</dbReference>
<dbReference type="GO" id="GO:0003700">
    <property type="term" value="F:DNA-binding transcription factor activity"/>
    <property type="evidence" value="ECO:0007669"/>
    <property type="project" value="InterPro"/>
</dbReference>
<organism evidence="11 12">
    <name type="scientific">Sphingobacterium haloxyli</name>
    <dbReference type="NCBI Taxonomy" id="2100533"/>
    <lineage>
        <taxon>Bacteria</taxon>
        <taxon>Pseudomonadati</taxon>
        <taxon>Bacteroidota</taxon>
        <taxon>Sphingobacteriia</taxon>
        <taxon>Sphingobacteriales</taxon>
        <taxon>Sphingobacteriaceae</taxon>
        <taxon>Sphingobacterium</taxon>
    </lineage>
</organism>
<dbReference type="SUPFAM" id="SSF55874">
    <property type="entry name" value="ATPase domain of HSP90 chaperone/DNA topoisomerase II/histidine kinase"/>
    <property type="match status" value="1"/>
</dbReference>
<dbReference type="CDD" id="cd00156">
    <property type="entry name" value="REC"/>
    <property type="match status" value="1"/>
</dbReference>
<keyword evidence="3 6" id="KW-0597">Phosphoprotein</keyword>
<dbReference type="EMBL" id="PVBQ01000022">
    <property type="protein sequence ID" value="PRD45032.1"/>
    <property type="molecule type" value="Genomic_DNA"/>
</dbReference>
<dbReference type="InterPro" id="IPR036890">
    <property type="entry name" value="HATPase_C_sf"/>
</dbReference>
<dbReference type="SMART" id="SM00388">
    <property type="entry name" value="HisKA"/>
    <property type="match status" value="1"/>
</dbReference>
<dbReference type="Gene3D" id="3.40.50.2300">
    <property type="match status" value="1"/>
</dbReference>
<name>A0A2S9IWY3_9SPHI</name>
<dbReference type="SMART" id="SM00342">
    <property type="entry name" value="HTH_ARAC"/>
    <property type="match status" value="1"/>
</dbReference>
<dbReference type="PANTHER" id="PTHR43547:SF2">
    <property type="entry name" value="HYBRID SIGNAL TRANSDUCTION HISTIDINE KINASE C"/>
    <property type="match status" value="1"/>
</dbReference>
<dbReference type="InterPro" id="IPR011110">
    <property type="entry name" value="Reg_prop"/>
</dbReference>
<keyword evidence="7" id="KW-0812">Transmembrane</keyword>
<sequence length="1354" mass="155044">MPMINRFPFFFVLMLVALYGYGQQTINFKHLTVDEGLVSNHINAIIKDEQGFLWCGTSTGLSRFDGYRFKSYSHRPHDAHGLLDNNVQDLFIGFDQHLWVRTVKGNCVYDSERDIFHRNVDSILYAHKFPHGDVHKIIMANQMAYVLYENGELAYLSAHEKNNSAKVCDYALQGKPTDISYDPERNVLLLVSDKGELVALDGDRLHERQRTIFSFERLVEHAVFRLFVDDQSGMWVYAKNFPLGALYYESLDSDALLFRCKGGQYAVNNDNISNIQQVGSTIWMATDHGGINVFDLTNPHVDYVVHEPYNRASLPYNSTTALYKDTDGVVWVGTYKGGVSYYHPDLNFFSLYQHQHGDRNSLPFNDINCFVEDRDGNVWIGTNGGGLVRFDPRRHVFESYRNSPTDEFSLGGNVVVSLFIDSDEQLWIGTYHGGLNKFENGRFKRFLHTSSNAESINDNSIWSLLQDSQQRFWIGMLSGGIDLFDQFSSRFNRFKSIYPSTFSSSYNAKIVEDSRGNIWFGTSNGLVQLSVDDSVKVFDEHNDRYPLTNNVVSDMLEDKRGNIWVATQTGINILSADTMLYLSTRQGLIDNVVVGLVMDDLGDIWATTPKGISRITFNLPKKRYRIRNYDKSDGLQSSNFNERAIYKLRDGRLLFGGSEGFNIYAPSPKVPASTDLGNAAVVDFKIQVPNMVNEDLDSYAHRWLTAWHDTRRIEIPYHIQTFHILLSDFDFVQQHRPKLEYKLQGLSDNWIDVEQMDITVANLGAGNYTLLIRRMDHNGTYSSPVSLMEITKLAPWWGTNWAYFIYILAIGGLLLFFRKVEKMRARTRFNLIQAEEKARHAKEMEELRTRFFTNVSHEFRTPISLIISPVQKLQTTERDLGKKKYLDIIERNASSLLNLVNQLLDFNSIESNAYTLKKTYGDVFALIRRVGEQFESIALAKRIHYVVEVPAIGVEAYMDFEKLERVVLNLLSNAFKFTPMGGQIYLTCVEPYENEIRLEISDTGVGVPKEMQSRVFDRYFQVQGRWNVGEKGSGLGLSIVKEFVQLMAGTIQFASEEGVGTTVGVRLPLERSSPPVYGGLNDQLENNGKGSMKLRNDPERGIKREHLLRVMVIEDHADFAFYLQDNLGQYFQVSMCKTTEEALKQLYQYNPDIIVSDLHLPGRSGIEFCKELRANERTKHIPFILITAVGSAEKEIEALKNGASDFICKPFNFDVFLSKIKAFVEQQGAMEKRYKRQIDVNVGKKDFVDADERFVWEITAIIEDHLQNENFSVEVLASQMNMTRVGLYKKILSITGFTPIEFIRNIRLNKALDLLKNTQKTVSEISYEVGFGTPKQFSKYFKSFYGEIPSTYRK</sequence>
<evidence type="ECO:0000256" key="7">
    <source>
        <dbReference type="SAM" id="Phobius"/>
    </source>
</evidence>
<dbReference type="CDD" id="cd00082">
    <property type="entry name" value="HisKA"/>
    <property type="match status" value="1"/>
</dbReference>
<keyword evidence="7" id="KW-0472">Membrane</keyword>
<dbReference type="GO" id="GO:0043565">
    <property type="term" value="F:sequence-specific DNA binding"/>
    <property type="evidence" value="ECO:0007669"/>
    <property type="project" value="InterPro"/>
</dbReference>
<dbReference type="PRINTS" id="PR00344">
    <property type="entry name" value="BCTRLSENSOR"/>
</dbReference>
<dbReference type="Gene3D" id="3.30.565.10">
    <property type="entry name" value="Histidine kinase-like ATPase, C-terminal domain"/>
    <property type="match status" value="1"/>
</dbReference>
<dbReference type="EC" id="2.7.13.3" evidence="2"/>
<dbReference type="Proteomes" id="UP000239711">
    <property type="component" value="Unassembled WGS sequence"/>
</dbReference>
<dbReference type="SUPFAM" id="SSF52172">
    <property type="entry name" value="CheY-like"/>
    <property type="match status" value="1"/>
</dbReference>
<dbReference type="PROSITE" id="PS50109">
    <property type="entry name" value="HIS_KIN"/>
    <property type="match status" value="1"/>
</dbReference>
<dbReference type="InterPro" id="IPR004358">
    <property type="entry name" value="Sig_transdc_His_kin-like_C"/>
</dbReference>
<reference evidence="11 12" key="1">
    <citation type="submission" date="2018-02" db="EMBL/GenBank/DDBJ databases">
        <title>The draft genome of Sphingobacterium sp. 5JN-11.</title>
        <authorList>
            <person name="Liu L."/>
            <person name="Li L."/>
            <person name="Liang L."/>
            <person name="Zhang X."/>
            <person name="Wang T."/>
        </authorList>
    </citation>
    <scope>NUCLEOTIDE SEQUENCE [LARGE SCALE GENOMIC DNA]</scope>
    <source>
        <strain evidence="11 12">5JN-11</strain>
    </source>
</reference>
<accession>A0A2S9IWY3</accession>
<evidence type="ECO:0000313" key="11">
    <source>
        <dbReference type="EMBL" id="PRD45032.1"/>
    </source>
</evidence>
<dbReference type="GO" id="GO:0000155">
    <property type="term" value="F:phosphorelay sensor kinase activity"/>
    <property type="evidence" value="ECO:0007669"/>
    <property type="project" value="InterPro"/>
</dbReference>
<dbReference type="Gene3D" id="2.60.40.10">
    <property type="entry name" value="Immunoglobulins"/>
    <property type="match status" value="1"/>
</dbReference>
<feature type="domain" description="Response regulatory" evidence="10">
    <location>
        <begin position="1109"/>
        <end position="1224"/>
    </location>
</feature>
<comment type="caution">
    <text evidence="11">The sequence shown here is derived from an EMBL/GenBank/DDBJ whole genome shotgun (WGS) entry which is preliminary data.</text>
</comment>
<gene>
    <name evidence="11" type="ORF">C5745_18530</name>
</gene>
<evidence type="ECO:0000259" key="10">
    <source>
        <dbReference type="PROSITE" id="PS50110"/>
    </source>
</evidence>
<dbReference type="InterPro" id="IPR036097">
    <property type="entry name" value="HisK_dim/P_sf"/>
</dbReference>
<feature type="domain" description="HTH araC/xylS-type" evidence="8">
    <location>
        <begin position="1256"/>
        <end position="1354"/>
    </location>
</feature>
<dbReference type="SMART" id="SM00387">
    <property type="entry name" value="HATPase_c"/>
    <property type="match status" value="1"/>
</dbReference>
<evidence type="ECO:0000256" key="1">
    <source>
        <dbReference type="ARBA" id="ARBA00000085"/>
    </source>
</evidence>
<dbReference type="PANTHER" id="PTHR43547">
    <property type="entry name" value="TWO-COMPONENT HISTIDINE KINASE"/>
    <property type="match status" value="1"/>
</dbReference>
<dbReference type="SUPFAM" id="SSF47384">
    <property type="entry name" value="Homodimeric domain of signal transducing histidine kinase"/>
    <property type="match status" value="1"/>
</dbReference>
<dbReference type="Gene3D" id="1.10.10.60">
    <property type="entry name" value="Homeodomain-like"/>
    <property type="match status" value="1"/>
</dbReference>
<dbReference type="InterPro" id="IPR009057">
    <property type="entry name" value="Homeodomain-like_sf"/>
</dbReference>
<feature type="modified residue" description="4-aspartylphosphate" evidence="6">
    <location>
        <position position="1157"/>
    </location>
</feature>
<keyword evidence="5" id="KW-0804">Transcription</keyword>
<evidence type="ECO:0000256" key="3">
    <source>
        <dbReference type="ARBA" id="ARBA00022553"/>
    </source>
</evidence>
<dbReference type="Pfam" id="PF02518">
    <property type="entry name" value="HATPase_c"/>
    <property type="match status" value="1"/>
</dbReference>
<dbReference type="InterPro" id="IPR005467">
    <property type="entry name" value="His_kinase_dom"/>
</dbReference>
<dbReference type="InterPro" id="IPR003594">
    <property type="entry name" value="HATPase_dom"/>
</dbReference>
<dbReference type="Gene3D" id="1.10.287.130">
    <property type="match status" value="1"/>
</dbReference>
<dbReference type="InterPro" id="IPR003661">
    <property type="entry name" value="HisK_dim/P_dom"/>
</dbReference>
<evidence type="ECO:0000259" key="9">
    <source>
        <dbReference type="PROSITE" id="PS50109"/>
    </source>
</evidence>
<dbReference type="OrthoDB" id="9809670at2"/>
<comment type="catalytic activity">
    <reaction evidence="1">
        <text>ATP + protein L-histidine = ADP + protein N-phospho-L-histidine.</text>
        <dbReference type="EC" id="2.7.13.3"/>
    </reaction>
</comment>
<dbReference type="SMART" id="SM00448">
    <property type="entry name" value="REC"/>
    <property type="match status" value="1"/>
</dbReference>
<feature type="transmembrane region" description="Helical" evidence="7">
    <location>
        <begin position="796"/>
        <end position="817"/>
    </location>
</feature>
<evidence type="ECO:0000259" key="8">
    <source>
        <dbReference type="PROSITE" id="PS01124"/>
    </source>
</evidence>
<dbReference type="InterPro" id="IPR018060">
    <property type="entry name" value="HTH_AraC"/>
</dbReference>
<dbReference type="Pfam" id="PF00072">
    <property type="entry name" value="Response_reg"/>
    <property type="match status" value="1"/>
</dbReference>
<evidence type="ECO:0000313" key="12">
    <source>
        <dbReference type="Proteomes" id="UP000239711"/>
    </source>
</evidence>
<dbReference type="PROSITE" id="PS01124">
    <property type="entry name" value="HTH_ARAC_FAMILY_2"/>
    <property type="match status" value="1"/>
</dbReference>
<dbReference type="Pfam" id="PF07494">
    <property type="entry name" value="Reg_prop"/>
    <property type="match status" value="7"/>
</dbReference>
<evidence type="ECO:0000256" key="4">
    <source>
        <dbReference type="ARBA" id="ARBA00023015"/>
    </source>
</evidence>
<protein>
    <recommendedName>
        <fullName evidence="2">histidine kinase</fullName>
        <ecNumber evidence="2">2.7.13.3</ecNumber>
    </recommendedName>
</protein>
<dbReference type="InterPro" id="IPR001789">
    <property type="entry name" value="Sig_transdc_resp-reg_receiver"/>
</dbReference>
<dbReference type="FunFam" id="1.10.287.130:FF:000045">
    <property type="entry name" value="Two-component system sensor histidine kinase/response regulator"/>
    <property type="match status" value="1"/>
</dbReference>
<evidence type="ECO:0000256" key="2">
    <source>
        <dbReference type="ARBA" id="ARBA00012438"/>
    </source>
</evidence>
<evidence type="ECO:0000256" key="5">
    <source>
        <dbReference type="ARBA" id="ARBA00023163"/>
    </source>
</evidence>
<dbReference type="SUPFAM" id="SSF63829">
    <property type="entry name" value="Calcium-dependent phosphotriesterase"/>
    <property type="match status" value="2"/>
</dbReference>
<dbReference type="Pfam" id="PF12833">
    <property type="entry name" value="HTH_18"/>
    <property type="match status" value="1"/>
</dbReference>
<dbReference type="SUPFAM" id="SSF46689">
    <property type="entry name" value="Homeodomain-like"/>
    <property type="match status" value="1"/>
</dbReference>
<keyword evidence="12" id="KW-1185">Reference proteome</keyword>
<dbReference type="InterPro" id="IPR013783">
    <property type="entry name" value="Ig-like_fold"/>
</dbReference>
<proteinExistence type="predicted"/>
<dbReference type="Gene3D" id="2.130.10.10">
    <property type="entry name" value="YVTN repeat-like/Quinoprotein amine dehydrogenase"/>
    <property type="match status" value="2"/>
</dbReference>
<feature type="domain" description="Histidine kinase" evidence="9">
    <location>
        <begin position="854"/>
        <end position="1071"/>
    </location>
</feature>
<evidence type="ECO:0000256" key="6">
    <source>
        <dbReference type="PROSITE-ProRule" id="PRU00169"/>
    </source>
</evidence>
<dbReference type="PROSITE" id="PS50110">
    <property type="entry name" value="RESPONSE_REGULATORY"/>
    <property type="match status" value="1"/>
</dbReference>